<dbReference type="OrthoDB" id="9782052at2"/>
<dbReference type="Pfam" id="PF10112">
    <property type="entry name" value="Halogen_Hydrol"/>
    <property type="match status" value="1"/>
</dbReference>
<protein>
    <recommendedName>
        <fullName evidence="4">5-bromo-4-chloroindolyl phosphate hydrolysis protein</fullName>
    </recommendedName>
</protein>
<reference evidence="3" key="1">
    <citation type="submission" date="2016-10" db="EMBL/GenBank/DDBJ databases">
        <title>The complete genome sequence of the rumen bacterium Butyrivibrio hungatei MB2003.</title>
        <authorList>
            <person name="Palevich N."/>
            <person name="Kelly W.J."/>
            <person name="Leahy S.C."/>
            <person name="Altermann E."/>
            <person name="Rakonjac J."/>
            <person name="Attwood G.T."/>
        </authorList>
    </citation>
    <scope>NUCLEOTIDE SEQUENCE [LARGE SCALE GENOMIC DNA]</scope>
    <source>
        <strain evidence="3">MB2003</strain>
    </source>
</reference>
<dbReference type="KEGG" id="bhu:bhn_I2671"/>
<keyword evidence="1" id="KW-0812">Transmembrane</keyword>
<proteinExistence type="predicted"/>
<gene>
    <name evidence="2" type="ORF">bhn_I2671</name>
</gene>
<dbReference type="SUPFAM" id="SSF109755">
    <property type="entry name" value="PhoU-like"/>
    <property type="match status" value="1"/>
</dbReference>
<evidence type="ECO:0008006" key="4">
    <source>
        <dbReference type="Google" id="ProtNLM"/>
    </source>
</evidence>
<dbReference type="AlphaFoldDB" id="A0A1D9P5D8"/>
<sequence>MEKNTEEITREIIDSSVKAGQDILQSVSDAINKNDYSKLASEITDAVKAVSIPQRTIYSSGRKEYYQHKYSYNQNPAAAVKTSYPFFAKKVSRYDGVLSIVFSSLVGFFGALPLLICGIVFSAIFGGAWLWMLVTGIASMGACLLWLFGGIKRLKLAKLFHKFGNIIKDKEYFKVSELAQQVVKTDKEVTKDLKEMVKAGYLPRARFDSTETTFMITDAAYQMYLGAEKDRLAREKKELDQQKASLGVNATTRANLTGVEGLIAEGEDYIRFVRATNDIIPDTEQMSDKLYRLENIMNRIFEKVKKNPGSADDLHKLMNYYLPTTKKLLDAYVELDKQAGVGENVQQTKAEISTAMDTINEAFEKLLDSMFQDMAWDISSDISVMKTMMAQDGLTTEGQGMAMQLKQD</sequence>
<dbReference type="EMBL" id="CP017831">
    <property type="protein sequence ID" value="AOZ97703.1"/>
    <property type="molecule type" value="Genomic_DNA"/>
</dbReference>
<evidence type="ECO:0000256" key="1">
    <source>
        <dbReference type="SAM" id="Phobius"/>
    </source>
</evidence>
<dbReference type="InterPro" id="IPR018770">
    <property type="entry name" value="ChloroindolylP_hydrolase"/>
</dbReference>
<accession>A0A1D9P5D8</accession>
<feature type="transmembrane region" description="Helical" evidence="1">
    <location>
        <begin position="128"/>
        <end position="148"/>
    </location>
</feature>
<keyword evidence="1" id="KW-1133">Transmembrane helix</keyword>
<keyword evidence="3" id="KW-1185">Reference proteome</keyword>
<keyword evidence="1" id="KW-0472">Membrane</keyword>
<feature type="transmembrane region" description="Helical" evidence="1">
    <location>
        <begin position="97"/>
        <end position="122"/>
    </location>
</feature>
<dbReference type="RefSeq" id="WP_071177278.1">
    <property type="nucleotide sequence ID" value="NZ_CP017831.1"/>
</dbReference>
<evidence type="ECO:0000313" key="3">
    <source>
        <dbReference type="Proteomes" id="UP000179284"/>
    </source>
</evidence>
<name>A0A1D9P5D8_9FIRM</name>
<organism evidence="2 3">
    <name type="scientific">Butyrivibrio hungatei</name>
    <dbReference type="NCBI Taxonomy" id="185008"/>
    <lineage>
        <taxon>Bacteria</taxon>
        <taxon>Bacillati</taxon>
        <taxon>Bacillota</taxon>
        <taxon>Clostridia</taxon>
        <taxon>Lachnospirales</taxon>
        <taxon>Lachnospiraceae</taxon>
        <taxon>Butyrivibrio</taxon>
    </lineage>
</organism>
<evidence type="ECO:0000313" key="2">
    <source>
        <dbReference type="EMBL" id="AOZ97703.1"/>
    </source>
</evidence>
<dbReference type="Proteomes" id="UP000179284">
    <property type="component" value="Chromosome I"/>
</dbReference>